<keyword evidence="3" id="KW-1185">Reference proteome</keyword>
<proteinExistence type="predicted"/>
<accession>A0A8X6JGJ3</accession>
<dbReference type="EMBL" id="BMAO01038358">
    <property type="protein sequence ID" value="GFR24338.1"/>
    <property type="molecule type" value="Genomic_DNA"/>
</dbReference>
<organism evidence="2 3">
    <name type="scientific">Trichonephila clavata</name>
    <name type="common">Joro spider</name>
    <name type="synonym">Nephila clavata</name>
    <dbReference type="NCBI Taxonomy" id="2740835"/>
    <lineage>
        <taxon>Eukaryota</taxon>
        <taxon>Metazoa</taxon>
        <taxon>Ecdysozoa</taxon>
        <taxon>Arthropoda</taxon>
        <taxon>Chelicerata</taxon>
        <taxon>Arachnida</taxon>
        <taxon>Araneae</taxon>
        <taxon>Araneomorphae</taxon>
        <taxon>Entelegynae</taxon>
        <taxon>Araneoidea</taxon>
        <taxon>Nephilidae</taxon>
        <taxon>Trichonephila</taxon>
    </lineage>
</organism>
<name>A0A8X6JGJ3_TRICU</name>
<dbReference type="Proteomes" id="UP000887116">
    <property type="component" value="Unassembled WGS sequence"/>
</dbReference>
<sequence length="96" mass="10629">MSELTNHQRHSWIQESVGTMGAPATDPDTHETTHGDSVFFSHWNLPIIAAVLGTFFETKTIVNSAHTTHAKSGFPTWYVILIQVRGTNFFGKSATL</sequence>
<reference evidence="2" key="1">
    <citation type="submission" date="2020-07" db="EMBL/GenBank/DDBJ databases">
        <title>Multicomponent nature underlies the extraordinary mechanical properties of spider dragline silk.</title>
        <authorList>
            <person name="Kono N."/>
            <person name="Nakamura H."/>
            <person name="Mori M."/>
            <person name="Yoshida Y."/>
            <person name="Ohtoshi R."/>
            <person name="Malay A.D."/>
            <person name="Moran D.A.P."/>
            <person name="Tomita M."/>
            <person name="Numata K."/>
            <person name="Arakawa K."/>
        </authorList>
    </citation>
    <scope>NUCLEOTIDE SEQUENCE</scope>
</reference>
<gene>
    <name evidence="2" type="ORF">TNCT_378812</name>
</gene>
<feature type="region of interest" description="Disordered" evidence="1">
    <location>
        <begin position="1"/>
        <end position="33"/>
    </location>
</feature>
<comment type="caution">
    <text evidence="2">The sequence shown here is derived from an EMBL/GenBank/DDBJ whole genome shotgun (WGS) entry which is preliminary data.</text>
</comment>
<evidence type="ECO:0000313" key="3">
    <source>
        <dbReference type="Proteomes" id="UP000887116"/>
    </source>
</evidence>
<dbReference type="AlphaFoldDB" id="A0A8X6JGJ3"/>
<evidence type="ECO:0000256" key="1">
    <source>
        <dbReference type="SAM" id="MobiDB-lite"/>
    </source>
</evidence>
<protein>
    <submittedName>
        <fullName evidence="2">Uncharacterized protein</fullName>
    </submittedName>
</protein>
<dbReference type="OrthoDB" id="10551007at2759"/>
<evidence type="ECO:0000313" key="2">
    <source>
        <dbReference type="EMBL" id="GFR24338.1"/>
    </source>
</evidence>